<feature type="compositionally biased region" description="Basic residues" evidence="7">
    <location>
        <begin position="191"/>
        <end position="204"/>
    </location>
</feature>
<dbReference type="NCBIfam" id="TIGR01568">
    <property type="entry name" value="A_thal_3678"/>
    <property type="match status" value="1"/>
</dbReference>
<dbReference type="STRING" id="85681.V4RVW8"/>
<evidence type="ECO:0000259" key="8">
    <source>
        <dbReference type="PROSITE" id="PS51754"/>
    </source>
</evidence>
<proteinExistence type="predicted"/>
<dbReference type="PANTHER" id="PTHR33057:SF90">
    <property type="entry name" value="TRANSCRIPTION REPRESSOR OFP7"/>
    <property type="match status" value="1"/>
</dbReference>
<dbReference type="InterPro" id="IPR038933">
    <property type="entry name" value="Ovate"/>
</dbReference>
<dbReference type="Proteomes" id="UP000030687">
    <property type="component" value="Unassembled WGS sequence"/>
</dbReference>
<dbReference type="PANTHER" id="PTHR33057">
    <property type="entry name" value="TRANSCRIPTION REPRESSOR OFP7-RELATED"/>
    <property type="match status" value="1"/>
</dbReference>
<dbReference type="Gramene" id="ESR38948">
    <property type="protein sequence ID" value="ESR38948"/>
    <property type="gene ID" value="CICLE_v10025709mg"/>
</dbReference>
<organism evidence="9 10">
    <name type="scientific">Citrus clementina</name>
    <name type="common">Clementine</name>
    <name type="synonym">Citrus deliciosa x Citrus sinensis</name>
    <dbReference type="NCBI Taxonomy" id="85681"/>
    <lineage>
        <taxon>Eukaryota</taxon>
        <taxon>Viridiplantae</taxon>
        <taxon>Streptophyta</taxon>
        <taxon>Embryophyta</taxon>
        <taxon>Tracheophyta</taxon>
        <taxon>Spermatophyta</taxon>
        <taxon>Magnoliopsida</taxon>
        <taxon>eudicotyledons</taxon>
        <taxon>Gunneridae</taxon>
        <taxon>Pentapetalae</taxon>
        <taxon>rosids</taxon>
        <taxon>malvids</taxon>
        <taxon>Sapindales</taxon>
        <taxon>Rutaceae</taxon>
        <taxon>Aurantioideae</taxon>
        <taxon>Citrus</taxon>
    </lineage>
</organism>
<keyword evidence="10" id="KW-1185">Reference proteome</keyword>
<feature type="region of interest" description="Disordered" evidence="7">
    <location>
        <begin position="167"/>
        <end position="313"/>
    </location>
</feature>
<dbReference type="InterPro" id="IPR006458">
    <property type="entry name" value="Ovate_C"/>
</dbReference>
<sequence length="418" mass="47502">MKKRPIKLKIERAERIIFSLEDKSHETKAMGKRFKFQITRVIPSFNICRSKVPSALPSNPVPLFLRFSPVKPHPITLRYPLQRPVPSPKPKPPRPHSSIKGHVSSAITSFACGCRSRSSTECLSLSETDHTESPPTPEFHWEKEDKFHVVAKIFDEYESPRLKIYNSSASGGHTSCDDEVLLPSPPPRMTEKKKRRDRKKKRTAPAKTRMSTSSGVGSELSSSEGYDVDNEEETETLVSSSRSLSADDSSSEFNPQLETIREATVQTPFRRAVDKRKKKMKKRPKRSVLKTSRENINANNERGTSSLTLSNSDPEIDTPARLSLFLKRLMPCALEGKVRDSFAVVKKSEDPYEDFKGSMLEMILEKEMFEDKDLEQLLQCFLSLNSRQHHGAIVKAFSEIWDALFIRRSTSFRVSTSQ</sequence>
<evidence type="ECO:0000313" key="10">
    <source>
        <dbReference type="Proteomes" id="UP000030687"/>
    </source>
</evidence>
<evidence type="ECO:0000256" key="7">
    <source>
        <dbReference type="SAM" id="MobiDB-lite"/>
    </source>
</evidence>
<dbReference type="OMA" id="WHVVAKI"/>
<evidence type="ECO:0000256" key="3">
    <source>
        <dbReference type="ARBA" id="ARBA00023015"/>
    </source>
</evidence>
<feature type="domain" description="OVATE" evidence="8">
    <location>
        <begin position="344"/>
        <end position="403"/>
    </location>
</feature>
<evidence type="ECO:0000256" key="5">
    <source>
        <dbReference type="ARBA" id="ARBA00023242"/>
    </source>
</evidence>
<dbReference type="Pfam" id="PF04844">
    <property type="entry name" value="Ovate"/>
    <property type="match status" value="1"/>
</dbReference>
<keyword evidence="2 6" id="KW-0678">Repressor</keyword>
<keyword evidence="4 6" id="KW-0804">Transcription</keyword>
<dbReference type="eggNOG" id="ENOG502QSY1">
    <property type="taxonomic scope" value="Eukaryota"/>
</dbReference>
<evidence type="ECO:0000256" key="6">
    <source>
        <dbReference type="RuleBase" id="RU367028"/>
    </source>
</evidence>
<dbReference type="AlphaFoldDB" id="V4RVW8"/>
<keyword evidence="3 6" id="KW-0805">Transcription regulation</keyword>
<dbReference type="KEGG" id="cic:CICLE_v10025709mg"/>
<evidence type="ECO:0000313" key="9">
    <source>
        <dbReference type="EMBL" id="ESR38948.1"/>
    </source>
</evidence>
<dbReference type="GO" id="GO:0005634">
    <property type="term" value="C:nucleus"/>
    <property type="evidence" value="ECO:0007669"/>
    <property type="project" value="UniProtKB-SubCell"/>
</dbReference>
<evidence type="ECO:0000256" key="4">
    <source>
        <dbReference type="ARBA" id="ARBA00023163"/>
    </source>
</evidence>
<feature type="compositionally biased region" description="Polar residues" evidence="7">
    <location>
        <begin position="294"/>
        <end position="313"/>
    </location>
</feature>
<comment type="function">
    <text evidence="6">Transcriptional repressor that regulates multiple aspects of plant growth and development.</text>
</comment>
<accession>V4RVW8</accession>
<feature type="compositionally biased region" description="Basic residues" evidence="7">
    <location>
        <begin position="273"/>
        <end position="288"/>
    </location>
</feature>
<name>V4RVW8_CITCL</name>
<dbReference type="EMBL" id="KI536925">
    <property type="protein sequence ID" value="ESR38948.1"/>
    <property type="molecule type" value="Genomic_DNA"/>
</dbReference>
<gene>
    <name evidence="9" type="ORF">CICLE_v10025709mg</name>
</gene>
<evidence type="ECO:0000256" key="2">
    <source>
        <dbReference type="ARBA" id="ARBA00022491"/>
    </source>
</evidence>
<protein>
    <recommendedName>
        <fullName evidence="6">Transcription repressor</fullName>
    </recommendedName>
    <alternativeName>
        <fullName evidence="6">Ovate family protein</fullName>
    </alternativeName>
</protein>
<dbReference type="GO" id="GO:0045892">
    <property type="term" value="P:negative regulation of DNA-templated transcription"/>
    <property type="evidence" value="ECO:0007669"/>
    <property type="project" value="UniProtKB-UniRule"/>
</dbReference>
<dbReference type="InParanoid" id="V4RVW8"/>
<feature type="compositionally biased region" description="Acidic residues" evidence="7">
    <location>
        <begin position="226"/>
        <end position="235"/>
    </location>
</feature>
<feature type="compositionally biased region" description="Low complexity" evidence="7">
    <location>
        <begin position="236"/>
        <end position="252"/>
    </location>
</feature>
<feature type="region of interest" description="Disordered" evidence="7">
    <location>
        <begin position="79"/>
        <end position="101"/>
    </location>
</feature>
<dbReference type="FunCoup" id="V4RVW8">
    <property type="interactions" value="58"/>
</dbReference>
<reference evidence="9 10" key="1">
    <citation type="submission" date="2013-10" db="EMBL/GenBank/DDBJ databases">
        <authorList>
            <consortium name="International Citrus Genome Consortium"/>
            <person name="Jenkins J."/>
            <person name="Schmutz J."/>
            <person name="Prochnik S."/>
            <person name="Rokhsar D."/>
            <person name="Gmitter F."/>
            <person name="Ollitrault P."/>
            <person name="Machado M."/>
            <person name="Talon M."/>
            <person name="Wincker P."/>
            <person name="Jaillon O."/>
            <person name="Morgante M."/>
        </authorList>
    </citation>
    <scope>NUCLEOTIDE SEQUENCE</scope>
    <source>
        <strain evidence="10">cv. Clemenules</strain>
    </source>
</reference>
<feature type="compositionally biased region" description="Low complexity" evidence="7">
    <location>
        <begin position="205"/>
        <end position="225"/>
    </location>
</feature>
<comment type="subcellular location">
    <subcellularLocation>
        <location evidence="1 6">Nucleus</location>
    </subcellularLocation>
</comment>
<dbReference type="PROSITE" id="PS51754">
    <property type="entry name" value="OVATE"/>
    <property type="match status" value="1"/>
</dbReference>
<evidence type="ECO:0000256" key="1">
    <source>
        <dbReference type="ARBA" id="ARBA00004123"/>
    </source>
</evidence>
<keyword evidence="5 6" id="KW-0539">Nucleus</keyword>